<accession>A0AAT9HB96</accession>
<sequence length="124" mass="12398">MASTGRLGATEPPVVRGGGERRARFWTRAAIAFTVALIGTTALTLRTAPTRYEPPVPAGRRSGAFRPGWHPAPVGEGARAAHPAAGGAPGRTAAADATSLVRAGLPGTGGVGWGGPRRSAPQAG</sequence>
<gene>
    <name evidence="2" type="ORF">SHKM778_10520</name>
</gene>
<dbReference type="AlphaFoldDB" id="A0AAT9HB96"/>
<feature type="region of interest" description="Disordered" evidence="1">
    <location>
        <begin position="50"/>
        <end position="94"/>
    </location>
</feature>
<reference evidence="2" key="2">
    <citation type="submission" date="2024-07" db="EMBL/GenBank/DDBJ databases">
        <title>Streptomyces haneummycinica sp. nov., a new antibiotic-producing actinobacterium isolated from marine sediment.</title>
        <authorList>
            <person name="Uemura M."/>
            <person name="Hamada M."/>
            <person name="Hirano S."/>
            <person name="Kobayashi K."/>
            <person name="Ohshiro T."/>
            <person name="Kobayashi T."/>
            <person name="Terahara T."/>
        </authorList>
    </citation>
    <scope>NUCLEOTIDE SEQUENCE</scope>
    <source>
        <strain evidence="2">KM77-8</strain>
    </source>
</reference>
<proteinExistence type="predicted"/>
<dbReference type="EMBL" id="AP035768">
    <property type="protein sequence ID" value="BFO14664.1"/>
    <property type="molecule type" value="Genomic_DNA"/>
</dbReference>
<protein>
    <submittedName>
        <fullName evidence="2">Uncharacterized protein</fullName>
    </submittedName>
</protein>
<feature type="compositionally biased region" description="Low complexity" evidence="1">
    <location>
        <begin position="77"/>
        <end position="94"/>
    </location>
</feature>
<name>A0AAT9HB96_9ACTN</name>
<organism evidence="2">
    <name type="scientific">Streptomyces haneummycinicus</name>
    <dbReference type="NCBI Taxonomy" id="3074435"/>
    <lineage>
        <taxon>Bacteria</taxon>
        <taxon>Bacillati</taxon>
        <taxon>Actinomycetota</taxon>
        <taxon>Actinomycetes</taxon>
        <taxon>Kitasatosporales</taxon>
        <taxon>Streptomycetaceae</taxon>
        <taxon>Streptomyces</taxon>
    </lineage>
</organism>
<reference evidence="2" key="1">
    <citation type="submission" date="2024-06" db="EMBL/GenBank/DDBJ databases">
        <authorList>
            <consortium name="consrtm"/>
            <person name="Uemura M."/>
            <person name="Terahara T."/>
        </authorList>
    </citation>
    <scope>NUCLEOTIDE SEQUENCE</scope>
    <source>
        <strain evidence="2">KM77-8</strain>
    </source>
</reference>
<evidence type="ECO:0000313" key="2">
    <source>
        <dbReference type="EMBL" id="BFO14664.1"/>
    </source>
</evidence>
<evidence type="ECO:0000256" key="1">
    <source>
        <dbReference type="SAM" id="MobiDB-lite"/>
    </source>
</evidence>